<dbReference type="CDD" id="cd02901">
    <property type="entry name" value="Macro_Poa1p-like"/>
    <property type="match status" value="1"/>
</dbReference>
<comment type="catalytic activity">
    <reaction evidence="1">
        <text>an N-(ADP-alpha-D-ribosyl)-thymidine in DNA + H2O = a thymidine in DNA + ADP-D-ribose</text>
        <dbReference type="Rhea" id="RHEA:71655"/>
        <dbReference type="Rhea" id="RHEA-COMP:13556"/>
        <dbReference type="Rhea" id="RHEA-COMP:18051"/>
        <dbReference type="ChEBI" id="CHEBI:15377"/>
        <dbReference type="ChEBI" id="CHEBI:57967"/>
        <dbReference type="ChEBI" id="CHEBI:137386"/>
        <dbReference type="ChEBI" id="CHEBI:191199"/>
    </reaction>
    <physiologicalReaction direction="left-to-right" evidence="1">
        <dbReference type="Rhea" id="RHEA:71656"/>
    </physiologicalReaction>
</comment>
<protein>
    <submittedName>
        <fullName evidence="3">Appr-1-p processing protein</fullName>
    </submittedName>
</protein>
<reference evidence="4" key="1">
    <citation type="journal article" date="2019" name="Int. J. Syst. Evol. Microbiol.">
        <title>The Global Catalogue of Microorganisms (GCM) 10K type strain sequencing project: providing services to taxonomists for standard genome sequencing and annotation.</title>
        <authorList>
            <consortium name="The Broad Institute Genomics Platform"/>
            <consortium name="The Broad Institute Genome Sequencing Center for Infectious Disease"/>
            <person name="Wu L."/>
            <person name="Ma J."/>
        </authorList>
    </citation>
    <scope>NUCLEOTIDE SEQUENCE [LARGE SCALE GENOMIC DNA]</scope>
    <source>
        <strain evidence="4">CGMCC 1.12791</strain>
    </source>
</reference>
<evidence type="ECO:0000259" key="2">
    <source>
        <dbReference type="PROSITE" id="PS51154"/>
    </source>
</evidence>
<name>A0ABQ3HGJ5_9ACTN</name>
<dbReference type="EMBL" id="BNAD01000001">
    <property type="protein sequence ID" value="GHE15855.1"/>
    <property type="molecule type" value="Genomic_DNA"/>
</dbReference>
<dbReference type="PROSITE" id="PS51154">
    <property type="entry name" value="MACRO"/>
    <property type="match status" value="1"/>
</dbReference>
<dbReference type="RefSeq" id="WP_191277848.1">
    <property type="nucleotide sequence ID" value="NZ_BNAD01000001.1"/>
</dbReference>
<evidence type="ECO:0000313" key="3">
    <source>
        <dbReference type="EMBL" id="GHE15855.1"/>
    </source>
</evidence>
<dbReference type="PANTHER" id="PTHR12521">
    <property type="entry name" value="PROTEIN C6ORF130"/>
    <property type="match status" value="1"/>
</dbReference>
<evidence type="ECO:0000256" key="1">
    <source>
        <dbReference type="ARBA" id="ARBA00035885"/>
    </source>
</evidence>
<dbReference type="Gene3D" id="3.40.220.10">
    <property type="entry name" value="Leucine Aminopeptidase, subunit E, domain 1"/>
    <property type="match status" value="1"/>
</dbReference>
<dbReference type="InterPro" id="IPR002589">
    <property type="entry name" value="Macro_dom"/>
</dbReference>
<sequence>MITETTGNLLRADVEALVNTVNTQGVMGKGIALQFKKAYPAMYEDYRVTAKAGQVRLGHVQVWPTGQMTGPKYVINFPTKGHWKSRSKVEDIEAGLVDLIEAIKKFGIRSIAVPPLGCGNGGLDWREVEPRIVRAFERVPEVDVLLFAPEGAPAANEMARSADRPEMTPGRAALVELLHRYTLQSFMAPGLIESQKLMYFLQVAGQPLRLNFKQHYYGPYADNLRHVLNVVEGHFISGFGDGSAPVADAAPLSVLPEAANEAERLLANDPQTQERIRRVLVLADGFESAYGLELLATVHWVAAMNPDSKDNEIVEKVWQWSPRKSRMFTEDHVRIALEALRGQGWLAQELVPA</sequence>
<dbReference type="SUPFAM" id="SSF52949">
    <property type="entry name" value="Macro domain-like"/>
    <property type="match status" value="1"/>
</dbReference>
<comment type="caution">
    <text evidence="3">The sequence shown here is derived from an EMBL/GenBank/DDBJ whole genome shotgun (WGS) entry which is preliminary data.</text>
</comment>
<evidence type="ECO:0000313" key="4">
    <source>
        <dbReference type="Proteomes" id="UP000597341"/>
    </source>
</evidence>
<organism evidence="3 4">
    <name type="scientific">Nocardioides flavus</name>
    <name type="common">ex Wang et al. 2016</name>
    <dbReference type="NCBI Taxonomy" id="2058780"/>
    <lineage>
        <taxon>Bacteria</taxon>
        <taxon>Bacillati</taxon>
        <taxon>Actinomycetota</taxon>
        <taxon>Actinomycetes</taxon>
        <taxon>Propionibacteriales</taxon>
        <taxon>Nocardioidaceae</taxon>
        <taxon>Nocardioides</taxon>
    </lineage>
</organism>
<accession>A0ABQ3HGJ5</accession>
<keyword evidence="4" id="KW-1185">Reference proteome</keyword>
<dbReference type="PANTHER" id="PTHR12521:SF0">
    <property type="entry name" value="ADP-RIBOSE GLYCOHYDROLASE OARD1"/>
    <property type="match status" value="1"/>
</dbReference>
<gene>
    <name evidence="3" type="ORF">GCM10011376_06030</name>
</gene>
<proteinExistence type="predicted"/>
<dbReference type="SMART" id="SM00506">
    <property type="entry name" value="A1pp"/>
    <property type="match status" value="1"/>
</dbReference>
<dbReference type="Proteomes" id="UP000597341">
    <property type="component" value="Unassembled WGS sequence"/>
</dbReference>
<feature type="domain" description="Macro" evidence="2">
    <location>
        <begin position="1"/>
        <end position="163"/>
    </location>
</feature>
<dbReference type="Pfam" id="PF01661">
    <property type="entry name" value="Macro"/>
    <property type="match status" value="1"/>
</dbReference>
<dbReference type="InterPro" id="IPR050892">
    <property type="entry name" value="ADP-ribose_metab_enzymes"/>
</dbReference>
<dbReference type="InterPro" id="IPR043472">
    <property type="entry name" value="Macro_dom-like"/>
</dbReference>